<dbReference type="Pfam" id="PF02368">
    <property type="entry name" value="Big_2"/>
    <property type="match status" value="1"/>
</dbReference>
<dbReference type="SUPFAM" id="SSF49265">
    <property type="entry name" value="Fibronectin type III"/>
    <property type="match status" value="1"/>
</dbReference>
<comment type="caution">
    <text evidence="2">The sequence shown here is derived from an EMBL/GenBank/DDBJ whole genome shotgun (WGS) entry which is preliminary data.</text>
</comment>
<evidence type="ECO:0000313" key="3">
    <source>
        <dbReference type="Proteomes" id="UP001241571"/>
    </source>
</evidence>
<dbReference type="Gene3D" id="2.60.40.1080">
    <property type="match status" value="1"/>
</dbReference>
<sequence length="149" mass="15127">MTETYNVYRDDQKVADGLSAKSFKDTGLTPATAYRYKVEAVSGDLTAMSDEITATTLPIAVTGVTLDKTSADVAVGGTLKLTPTVSPTNATDKSGSWSSSVTAVATVSGGTVTVKGDAEVGATTDVTFTTNDSGKKATCTITVVAAEEG</sequence>
<dbReference type="InterPro" id="IPR036116">
    <property type="entry name" value="FN3_sf"/>
</dbReference>
<dbReference type="InterPro" id="IPR003343">
    <property type="entry name" value="Big_2"/>
</dbReference>
<dbReference type="InterPro" id="IPR008964">
    <property type="entry name" value="Invasin/intimin_cell_adhesion"/>
</dbReference>
<dbReference type="SMART" id="SM00635">
    <property type="entry name" value="BID_2"/>
    <property type="match status" value="1"/>
</dbReference>
<evidence type="ECO:0000313" key="2">
    <source>
        <dbReference type="EMBL" id="MDL4935795.1"/>
    </source>
</evidence>
<dbReference type="Proteomes" id="UP001241571">
    <property type="component" value="Unassembled WGS sequence"/>
</dbReference>
<protein>
    <submittedName>
        <fullName evidence="2">Ig-like domain-containing protein</fullName>
    </submittedName>
</protein>
<dbReference type="Gene3D" id="2.60.40.10">
    <property type="entry name" value="Immunoglobulins"/>
    <property type="match status" value="1"/>
</dbReference>
<feature type="domain" description="BIG2" evidence="1">
    <location>
        <begin position="60"/>
        <end position="140"/>
    </location>
</feature>
<dbReference type="RefSeq" id="WP_285905948.1">
    <property type="nucleotide sequence ID" value="NZ_JASUBC010000002.1"/>
</dbReference>
<accession>A0ABD4ZSY9</accession>
<dbReference type="SUPFAM" id="SSF49373">
    <property type="entry name" value="Invasin/intimin cell-adhesion fragments"/>
    <property type="match status" value="1"/>
</dbReference>
<evidence type="ECO:0000259" key="1">
    <source>
        <dbReference type="SMART" id="SM00635"/>
    </source>
</evidence>
<dbReference type="InterPro" id="IPR013783">
    <property type="entry name" value="Ig-like_fold"/>
</dbReference>
<dbReference type="EMBL" id="JASUBT010000005">
    <property type="protein sequence ID" value="MDL4935795.1"/>
    <property type="molecule type" value="Genomic_DNA"/>
</dbReference>
<name>A0ABD4ZSY9_ENTGA</name>
<dbReference type="AlphaFoldDB" id="A0ABD4ZSY9"/>
<gene>
    <name evidence="2" type="ORF">QRX88_08725</name>
</gene>
<organism evidence="2 3">
    <name type="scientific">Enterococcus gallinarum</name>
    <dbReference type="NCBI Taxonomy" id="1353"/>
    <lineage>
        <taxon>Bacteria</taxon>
        <taxon>Bacillati</taxon>
        <taxon>Bacillota</taxon>
        <taxon>Bacilli</taxon>
        <taxon>Lactobacillales</taxon>
        <taxon>Enterococcaceae</taxon>
        <taxon>Enterococcus</taxon>
    </lineage>
</organism>
<proteinExistence type="predicted"/>
<reference evidence="2 3" key="1">
    <citation type="submission" date="2023-06" db="EMBL/GenBank/DDBJ databases">
        <title>Acute promotion of culturable opportunistic pathogens and persistent increase of antibiotic resistance following antibiotic exposure in mouse gut microbiota.</title>
        <authorList>
            <person name="Li L."/>
            <person name="Wang B."/>
            <person name="Sun Y."/>
            <person name="Wang M."/>
            <person name="Xu H."/>
        </authorList>
    </citation>
    <scope>NUCLEOTIDE SEQUENCE [LARGE SCALE GENOMIC DNA]</scope>
    <source>
        <strain evidence="2 3">CRI2_2</strain>
    </source>
</reference>